<evidence type="ECO:0000313" key="2">
    <source>
        <dbReference type="Proteomes" id="UP000228535"/>
    </source>
</evidence>
<name>A0A2M9BQA1_9BACT</name>
<protein>
    <recommendedName>
        <fullName evidence="3">Lipoprotein</fullName>
    </recommendedName>
</protein>
<sequence length="188" mass="20171">MIKVFTKSHGVASCWIALALLAGSGCKKVEEIVAPKLPDATQDGKNTFGCMLDDKVWVPYTDHVLDDKMDANYSSTSFRVSAEQYDDGTDHTQFDLYVTAANVQPGTYAVGQGFSAQFERQKKGGGSIDTYSTSTGSLTITKVEARTSTFNNVTSRYTVVAGTFSFTAAAPGGQTVVVKDGRFDAQAF</sequence>
<evidence type="ECO:0008006" key="3">
    <source>
        <dbReference type="Google" id="ProtNLM"/>
    </source>
</evidence>
<dbReference type="EMBL" id="PGFA01000001">
    <property type="protein sequence ID" value="PJJ60133.1"/>
    <property type="molecule type" value="Genomic_DNA"/>
</dbReference>
<dbReference type="AlphaFoldDB" id="A0A2M9BQA1"/>
<reference evidence="1 2" key="1">
    <citation type="submission" date="2017-11" db="EMBL/GenBank/DDBJ databases">
        <title>Genomic Encyclopedia of Archaeal and Bacterial Type Strains, Phase II (KMG-II): From Individual Species to Whole Genera.</title>
        <authorList>
            <person name="Goeker M."/>
        </authorList>
    </citation>
    <scope>NUCLEOTIDE SEQUENCE [LARGE SCALE GENOMIC DNA]</scope>
    <source>
        <strain evidence="1 2">DSM 11115</strain>
    </source>
</reference>
<proteinExistence type="predicted"/>
<dbReference type="PROSITE" id="PS51257">
    <property type="entry name" value="PROKAR_LIPOPROTEIN"/>
    <property type="match status" value="1"/>
</dbReference>
<keyword evidence="2" id="KW-1185">Reference proteome</keyword>
<evidence type="ECO:0000313" key="1">
    <source>
        <dbReference type="EMBL" id="PJJ60133.1"/>
    </source>
</evidence>
<comment type="caution">
    <text evidence="1">The sequence shown here is derived from an EMBL/GenBank/DDBJ whole genome shotgun (WGS) entry which is preliminary data.</text>
</comment>
<accession>A0A2M9BQA1</accession>
<dbReference type="OrthoDB" id="949867at2"/>
<gene>
    <name evidence="1" type="ORF">CLV45_1558</name>
</gene>
<organism evidence="1 2">
    <name type="scientific">Hymenobacter chitinivorans DSM 11115</name>
    <dbReference type="NCBI Taxonomy" id="1121954"/>
    <lineage>
        <taxon>Bacteria</taxon>
        <taxon>Pseudomonadati</taxon>
        <taxon>Bacteroidota</taxon>
        <taxon>Cytophagia</taxon>
        <taxon>Cytophagales</taxon>
        <taxon>Hymenobacteraceae</taxon>
        <taxon>Hymenobacter</taxon>
    </lineage>
</organism>
<dbReference type="Proteomes" id="UP000228535">
    <property type="component" value="Unassembled WGS sequence"/>
</dbReference>
<dbReference type="RefSeq" id="WP_100335797.1">
    <property type="nucleotide sequence ID" value="NZ_PGFA01000001.1"/>
</dbReference>